<organism evidence="7">
    <name type="scientific">hydrothermal vent metagenome</name>
    <dbReference type="NCBI Taxonomy" id="652676"/>
    <lineage>
        <taxon>unclassified sequences</taxon>
        <taxon>metagenomes</taxon>
        <taxon>ecological metagenomes</taxon>
    </lineage>
</organism>
<sequence length="185" mass="20760">MIDEIIQDAEVRMKKSVESLRAELIKIRTGRAHPSLLDQVMVDYYGSMTPIKQVANVVAEDSRTLTVTPWEKPMVGAIEKAIMTANLGLNPASQGTVIRVPMPALTEERRRDLVKVVKAEGEAAKVAVRNIRRDANGDFKDLLKEKEVSEDEARNGEEDVQKLTNKFVAEIDKILDAKEKEMMEI</sequence>
<dbReference type="SUPFAM" id="SSF55194">
    <property type="entry name" value="Ribosome recycling factor, RRF"/>
    <property type="match status" value="1"/>
</dbReference>
<accession>A0A3B0X6N1</accession>
<feature type="domain" description="Ribosome recycling factor" evidence="6">
    <location>
        <begin position="21"/>
        <end position="183"/>
    </location>
</feature>
<dbReference type="PANTHER" id="PTHR20982:SF3">
    <property type="entry name" value="MITOCHONDRIAL RIBOSOME RECYCLING FACTOR PSEUDO 1"/>
    <property type="match status" value="1"/>
</dbReference>
<gene>
    <name evidence="7" type="ORF">MNBD_GAMMA07-1571</name>
</gene>
<keyword evidence="5" id="KW-0175">Coiled coil</keyword>
<evidence type="ECO:0000256" key="4">
    <source>
        <dbReference type="ARBA" id="ARBA00022917"/>
    </source>
</evidence>
<evidence type="ECO:0000256" key="5">
    <source>
        <dbReference type="SAM" id="Coils"/>
    </source>
</evidence>
<reference evidence="7" key="1">
    <citation type="submission" date="2018-06" db="EMBL/GenBank/DDBJ databases">
        <authorList>
            <person name="Zhirakovskaya E."/>
        </authorList>
    </citation>
    <scope>NUCLEOTIDE SEQUENCE</scope>
</reference>
<dbReference type="CDD" id="cd00520">
    <property type="entry name" value="RRF"/>
    <property type="match status" value="1"/>
</dbReference>
<feature type="coiled-coil region" evidence="5">
    <location>
        <begin position="139"/>
        <end position="166"/>
    </location>
</feature>
<comment type="subcellular location">
    <subcellularLocation>
        <location evidence="1">Cytoplasm</location>
    </subcellularLocation>
</comment>
<dbReference type="NCBIfam" id="TIGR00496">
    <property type="entry name" value="frr"/>
    <property type="match status" value="1"/>
</dbReference>
<keyword evidence="3" id="KW-0963">Cytoplasm</keyword>
<name>A0A3B0X6N1_9ZZZZ</name>
<comment type="similarity">
    <text evidence="2">Belongs to the RRF family.</text>
</comment>
<evidence type="ECO:0000313" key="7">
    <source>
        <dbReference type="EMBL" id="VAW57209.1"/>
    </source>
</evidence>
<proteinExistence type="inferred from homology"/>
<dbReference type="AlphaFoldDB" id="A0A3B0X6N1"/>
<dbReference type="InterPro" id="IPR002661">
    <property type="entry name" value="Ribosome_recyc_fac"/>
</dbReference>
<protein>
    <submittedName>
        <fullName evidence="7">Ribosome recycling factor</fullName>
    </submittedName>
</protein>
<evidence type="ECO:0000256" key="3">
    <source>
        <dbReference type="ARBA" id="ARBA00022490"/>
    </source>
</evidence>
<evidence type="ECO:0000256" key="1">
    <source>
        <dbReference type="ARBA" id="ARBA00004496"/>
    </source>
</evidence>
<dbReference type="FunFam" id="1.10.132.20:FF:000001">
    <property type="entry name" value="Ribosome-recycling factor"/>
    <property type="match status" value="1"/>
</dbReference>
<dbReference type="GO" id="GO:0043023">
    <property type="term" value="F:ribosomal large subunit binding"/>
    <property type="evidence" value="ECO:0007669"/>
    <property type="project" value="TreeGrafter"/>
</dbReference>
<dbReference type="PANTHER" id="PTHR20982">
    <property type="entry name" value="RIBOSOME RECYCLING FACTOR"/>
    <property type="match status" value="1"/>
</dbReference>
<dbReference type="FunFam" id="3.30.1360.40:FF:000001">
    <property type="entry name" value="Ribosome-recycling factor"/>
    <property type="match status" value="1"/>
</dbReference>
<evidence type="ECO:0000256" key="2">
    <source>
        <dbReference type="ARBA" id="ARBA00005912"/>
    </source>
</evidence>
<dbReference type="HAMAP" id="MF_00040">
    <property type="entry name" value="RRF"/>
    <property type="match status" value="1"/>
</dbReference>
<dbReference type="Gene3D" id="3.30.1360.40">
    <property type="match status" value="1"/>
</dbReference>
<dbReference type="GO" id="GO:0005829">
    <property type="term" value="C:cytosol"/>
    <property type="evidence" value="ECO:0007669"/>
    <property type="project" value="GOC"/>
</dbReference>
<dbReference type="Gene3D" id="1.10.132.20">
    <property type="entry name" value="Ribosome-recycling factor"/>
    <property type="match status" value="1"/>
</dbReference>
<evidence type="ECO:0000259" key="6">
    <source>
        <dbReference type="Pfam" id="PF01765"/>
    </source>
</evidence>
<dbReference type="InterPro" id="IPR036191">
    <property type="entry name" value="RRF_sf"/>
</dbReference>
<dbReference type="Pfam" id="PF01765">
    <property type="entry name" value="RRF"/>
    <property type="match status" value="1"/>
</dbReference>
<dbReference type="InterPro" id="IPR023584">
    <property type="entry name" value="Ribosome_recyc_fac_dom"/>
</dbReference>
<dbReference type="GO" id="GO:0002184">
    <property type="term" value="P:cytoplasmic translational termination"/>
    <property type="evidence" value="ECO:0007669"/>
    <property type="project" value="TreeGrafter"/>
</dbReference>
<dbReference type="EMBL" id="UOFF01000355">
    <property type="protein sequence ID" value="VAW57209.1"/>
    <property type="molecule type" value="Genomic_DNA"/>
</dbReference>
<keyword evidence="4" id="KW-0648">Protein biosynthesis</keyword>